<evidence type="ECO:0000313" key="2">
    <source>
        <dbReference type="Proteomes" id="UP000316125"/>
    </source>
</evidence>
<dbReference type="Gene3D" id="1.10.287.1700">
    <property type="match status" value="1"/>
</dbReference>
<organism evidence="1 2">
    <name type="scientific">Microbacterium foliorum</name>
    <dbReference type="NCBI Taxonomy" id="104336"/>
    <lineage>
        <taxon>Bacteria</taxon>
        <taxon>Bacillati</taxon>
        <taxon>Actinomycetota</taxon>
        <taxon>Actinomycetes</taxon>
        <taxon>Micrococcales</taxon>
        <taxon>Microbacteriaceae</taxon>
        <taxon>Microbacterium</taxon>
    </lineage>
</organism>
<accession>A0A4Y5YQY8</accession>
<name>A0A4Y5YQY8_9MICO</name>
<gene>
    <name evidence="1" type="ORF">FIV50_09615</name>
</gene>
<proteinExistence type="predicted"/>
<evidence type="ECO:0000313" key="1">
    <source>
        <dbReference type="EMBL" id="QDE35018.1"/>
    </source>
</evidence>
<sequence>MTFPLAGLLRVRGAQERVAAEHLSRASAERAQAETAEQTAITSLADISAQIDDPRALMAMAAARAAGRSTLSDLQALVEMRRSAESEARSAHVEARRDLKGLERLETTHRVETAKAELAAEQTALDEIAVVRTSRREGSAA</sequence>
<dbReference type="InterPro" id="IPR053716">
    <property type="entry name" value="Flag_assembly_chemotaxis_eff"/>
</dbReference>
<dbReference type="RefSeq" id="WP_140037245.1">
    <property type="nucleotide sequence ID" value="NZ_CP041040.1"/>
</dbReference>
<dbReference type="EMBL" id="CP041040">
    <property type="protein sequence ID" value="QDE35018.1"/>
    <property type="molecule type" value="Genomic_DNA"/>
</dbReference>
<evidence type="ECO:0008006" key="3">
    <source>
        <dbReference type="Google" id="ProtNLM"/>
    </source>
</evidence>
<dbReference type="Proteomes" id="UP000316125">
    <property type="component" value="Chromosome"/>
</dbReference>
<dbReference type="OrthoDB" id="5072715at2"/>
<reference evidence="1 2" key="1">
    <citation type="submission" date="2019-06" db="EMBL/GenBank/DDBJ databases">
        <title>Complete genome of Microbacterium foliorum M2.</title>
        <authorList>
            <person name="Cao G."/>
        </authorList>
    </citation>
    <scope>NUCLEOTIDE SEQUENCE [LARGE SCALE GENOMIC DNA]</scope>
    <source>
        <strain evidence="1 2">M2</strain>
    </source>
</reference>
<protein>
    <recommendedName>
        <fullName evidence="3">Flagellar FliJ protein</fullName>
    </recommendedName>
</protein>
<dbReference type="AlphaFoldDB" id="A0A4Y5YQY8"/>